<dbReference type="Pfam" id="PF00158">
    <property type="entry name" value="Sigma54_activat"/>
    <property type="match status" value="1"/>
</dbReference>
<dbReference type="SMART" id="SM00448">
    <property type="entry name" value="REC"/>
    <property type="match status" value="1"/>
</dbReference>
<proteinExistence type="predicted"/>
<evidence type="ECO:0000259" key="8">
    <source>
        <dbReference type="PROSITE" id="PS50045"/>
    </source>
</evidence>
<dbReference type="Gene3D" id="1.10.10.60">
    <property type="entry name" value="Homeodomain-like"/>
    <property type="match status" value="1"/>
</dbReference>
<dbReference type="GO" id="GO:0006355">
    <property type="term" value="P:regulation of DNA-templated transcription"/>
    <property type="evidence" value="ECO:0007669"/>
    <property type="project" value="InterPro"/>
</dbReference>
<evidence type="ECO:0000259" key="9">
    <source>
        <dbReference type="PROSITE" id="PS50110"/>
    </source>
</evidence>
<dbReference type="PROSITE" id="PS00675">
    <property type="entry name" value="SIGMA54_INTERACT_1"/>
    <property type="match status" value="1"/>
</dbReference>
<keyword evidence="3" id="KW-0067">ATP-binding</keyword>
<keyword evidence="1 7" id="KW-0597">Phosphoprotein</keyword>
<feature type="modified residue" description="4-aspartylphosphate" evidence="7">
    <location>
        <position position="55"/>
    </location>
</feature>
<dbReference type="FunFam" id="3.40.50.2300:FF:000018">
    <property type="entry name" value="DNA-binding transcriptional regulator NtrC"/>
    <property type="match status" value="1"/>
</dbReference>
<evidence type="ECO:0000256" key="2">
    <source>
        <dbReference type="ARBA" id="ARBA00022741"/>
    </source>
</evidence>
<dbReference type="Proteomes" id="UP000011704">
    <property type="component" value="Unassembled WGS sequence"/>
</dbReference>
<dbReference type="GO" id="GO:0000160">
    <property type="term" value="P:phosphorelay signal transduction system"/>
    <property type="evidence" value="ECO:0007669"/>
    <property type="project" value="UniProtKB-KW"/>
</dbReference>
<dbReference type="SUPFAM" id="SSF52172">
    <property type="entry name" value="CheY-like"/>
    <property type="match status" value="1"/>
</dbReference>
<dbReference type="SMART" id="SM00382">
    <property type="entry name" value="AAA"/>
    <property type="match status" value="1"/>
</dbReference>
<organism evidence="10 11">
    <name type="scientific">Nitrospina gracilis (strain 3/211)</name>
    <dbReference type="NCBI Taxonomy" id="1266370"/>
    <lineage>
        <taxon>Bacteria</taxon>
        <taxon>Pseudomonadati</taxon>
        <taxon>Nitrospinota/Tectimicrobiota group</taxon>
        <taxon>Nitrospinota</taxon>
        <taxon>Nitrospinia</taxon>
        <taxon>Nitrospinales</taxon>
        <taxon>Nitrospinaceae</taxon>
        <taxon>Nitrospina</taxon>
    </lineage>
</organism>
<dbReference type="FunFam" id="3.40.50.300:FF:000006">
    <property type="entry name" value="DNA-binding transcriptional regulator NtrC"/>
    <property type="match status" value="1"/>
</dbReference>
<dbReference type="InterPro" id="IPR002078">
    <property type="entry name" value="Sigma_54_int"/>
</dbReference>
<evidence type="ECO:0000256" key="7">
    <source>
        <dbReference type="PROSITE-ProRule" id="PRU00169"/>
    </source>
</evidence>
<dbReference type="CDD" id="cd00009">
    <property type="entry name" value="AAA"/>
    <property type="match status" value="1"/>
</dbReference>
<accession>M1ZC60</accession>
<dbReference type="Pfam" id="PF25601">
    <property type="entry name" value="AAA_lid_14"/>
    <property type="match status" value="1"/>
</dbReference>
<protein>
    <submittedName>
        <fullName evidence="10">C4-dicarboxylate transport transcriptional regulatory protein dctD</fullName>
    </submittedName>
</protein>
<evidence type="ECO:0000313" key="11">
    <source>
        <dbReference type="Proteomes" id="UP000011704"/>
    </source>
</evidence>
<keyword evidence="5" id="KW-0805">Transcription regulation</keyword>
<keyword evidence="2" id="KW-0547">Nucleotide-binding</keyword>
<evidence type="ECO:0000256" key="5">
    <source>
        <dbReference type="ARBA" id="ARBA00023015"/>
    </source>
</evidence>
<dbReference type="PANTHER" id="PTHR32071:SF57">
    <property type="entry name" value="C4-DICARBOXYLATE TRANSPORT TRANSCRIPTIONAL REGULATORY PROTEIN DCTD"/>
    <property type="match status" value="1"/>
</dbReference>
<evidence type="ECO:0000313" key="10">
    <source>
        <dbReference type="EMBL" id="CCQ90878.1"/>
    </source>
</evidence>
<dbReference type="EMBL" id="CAQJ01000051">
    <property type="protein sequence ID" value="CCQ90878.1"/>
    <property type="molecule type" value="Genomic_DNA"/>
</dbReference>
<comment type="caution">
    <text evidence="10">The sequence shown here is derived from an EMBL/GenBank/DDBJ whole genome shotgun (WGS) entry which is preliminary data.</text>
</comment>
<evidence type="ECO:0000256" key="6">
    <source>
        <dbReference type="ARBA" id="ARBA00023163"/>
    </source>
</evidence>
<dbReference type="Pfam" id="PF00072">
    <property type="entry name" value="Response_reg"/>
    <property type="match status" value="1"/>
</dbReference>
<dbReference type="InterPro" id="IPR027417">
    <property type="entry name" value="P-loop_NTPase"/>
</dbReference>
<dbReference type="HOGENOM" id="CLU_000445_0_6_0"/>
<dbReference type="AlphaFoldDB" id="M1ZC60"/>
<gene>
    <name evidence="10" type="primary">dctD</name>
    <name evidence="10" type="ORF">NITGR_460007</name>
</gene>
<keyword evidence="4" id="KW-0902">Two-component regulatory system</keyword>
<dbReference type="InterPro" id="IPR058031">
    <property type="entry name" value="AAA_lid_NorR"/>
</dbReference>
<dbReference type="OrthoDB" id="9804019at2"/>
<dbReference type="InParanoid" id="M1ZC60"/>
<evidence type="ECO:0000256" key="1">
    <source>
        <dbReference type="ARBA" id="ARBA00022553"/>
    </source>
</evidence>
<keyword evidence="6" id="KW-0804">Transcription</keyword>
<dbReference type="CDD" id="cd17549">
    <property type="entry name" value="REC_DctD-like"/>
    <property type="match status" value="1"/>
</dbReference>
<keyword evidence="11" id="KW-1185">Reference proteome</keyword>
<dbReference type="PROSITE" id="PS50110">
    <property type="entry name" value="RESPONSE_REGULATORY"/>
    <property type="match status" value="1"/>
</dbReference>
<dbReference type="Gene3D" id="3.40.50.300">
    <property type="entry name" value="P-loop containing nucleotide triphosphate hydrolases"/>
    <property type="match status" value="1"/>
</dbReference>
<dbReference type="InterPro" id="IPR025943">
    <property type="entry name" value="Sigma_54_int_dom_ATP-bd_2"/>
</dbReference>
<dbReference type="Gene3D" id="3.40.50.2300">
    <property type="match status" value="1"/>
</dbReference>
<evidence type="ECO:0000256" key="4">
    <source>
        <dbReference type="ARBA" id="ARBA00023012"/>
    </source>
</evidence>
<dbReference type="STRING" id="1266370.NITGR_460007"/>
<dbReference type="InterPro" id="IPR001789">
    <property type="entry name" value="Sig_transdc_resp-reg_receiver"/>
</dbReference>
<name>M1ZC60_NITG3</name>
<sequence length="454" mass="51383">METVNKILIVDDEEIVRRAYSHQLNQRGFEVEARDSAEKALDLLSPAWPGIVITDMMMPGMNGLDLLAAIREMDADLPVVLMTGQGDVPMAVKAIHDGAYDFLEKPFETDRFMDVLHRALEKRRLVMEVRELKASREGSRGKAQIIGKSPAIEKLRQTVENIADCDVDVLLLGETGAGKDLVARCLHDQSKRAGNHFVAINCGAIPEAIIESELFGHEAGSFTGASKRRVGKFEHAQGGTVFLDEIESMPLHLQVKLLHVLQDRYILRVGSNDPVNVDVRVIAATKEDLRQAYAENKFRKDLYYRLNVVQIELPALRDRKEDIPVLFQHFVLEACVRYNIQAPAPSKETIQRLLSRQWEGNVRELRNEAEKFVLGLNLDLESSLLTSDGPHDSNPDTLNLTFKEQVANFERNLIEQELVRQKGDLKKAQEVLQIPKQTLYDKIKIFGLNRKDYQ</sequence>
<reference evidence="10 11" key="1">
    <citation type="journal article" date="2013" name="Front. Microbiol.">
        <title>The genome of Nitrospina gracilis illuminates the metabolism and evolution of the major marine nitrite oxidizer.</title>
        <authorList>
            <person name="Luecker S."/>
            <person name="Nowka B."/>
            <person name="Rattei T."/>
            <person name="Spieck E."/>
            <person name="and Daims H."/>
        </authorList>
    </citation>
    <scope>NUCLEOTIDE SEQUENCE [LARGE SCALE GENOMIC DNA]</scope>
    <source>
        <strain evidence="10 11">3/211</strain>
    </source>
</reference>
<dbReference type="SUPFAM" id="SSF46689">
    <property type="entry name" value="Homeodomain-like"/>
    <property type="match status" value="1"/>
</dbReference>
<dbReference type="InterPro" id="IPR009057">
    <property type="entry name" value="Homeodomain-like_sf"/>
</dbReference>
<dbReference type="InterPro" id="IPR025662">
    <property type="entry name" value="Sigma_54_int_dom_ATP-bd_1"/>
</dbReference>
<dbReference type="InterPro" id="IPR003593">
    <property type="entry name" value="AAA+_ATPase"/>
</dbReference>
<dbReference type="RefSeq" id="WP_005008969.1">
    <property type="nucleotide sequence ID" value="NZ_HG422173.1"/>
</dbReference>
<dbReference type="Gene3D" id="1.10.8.60">
    <property type="match status" value="1"/>
</dbReference>
<feature type="domain" description="Sigma-54 factor interaction" evidence="8">
    <location>
        <begin position="145"/>
        <end position="374"/>
    </location>
</feature>
<dbReference type="SUPFAM" id="SSF52540">
    <property type="entry name" value="P-loop containing nucleoside triphosphate hydrolases"/>
    <property type="match status" value="1"/>
</dbReference>
<dbReference type="PANTHER" id="PTHR32071">
    <property type="entry name" value="TRANSCRIPTIONAL REGULATORY PROTEIN"/>
    <property type="match status" value="1"/>
</dbReference>
<dbReference type="InterPro" id="IPR011006">
    <property type="entry name" value="CheY-like_superfamily"/>
</dbReference>
<dbReference type="PROSITE" id="PS00676">
    <property type="entry name" value="SIGMA54_INTERACT_2"/>
    <property type="match status" value="1"/>
</dbReference>
<dbReference type="PROSITE" id="PS50045">
    <property type="entry name" value="SIGMA54_INTERACT_4"/>
    <property type="match status" value="1"/>
</dbReference>
<evidence type="ECO:0000256" key="3">
    <source>
        <dbReference type="ARBA" id="ARBA00022840"/>
    </source>
</evidence>
<dbReference type="GO" id="GO:0005524">
    <property type="term" value="F:ATP binding"/>
    <property type="evidence" value="ECO:0007669"/>
    <property type="project" value="UniProtKB-KW"/>
</dbReference>
<feature type="domain" description="Response regulatory" evidence="9">
    <location>
        <begin position="6"/>
        <end position="120"/>
    </location>
</feature>